<keyword evidence="2" id="KW-0808">Transferase</keyword>
<dbReference type="Proteomes" id="UP000813462">
    <property type="component" value="Unassembled WGS sequence"/>
</dbReference>
<evidence type="ECO:0000256" key="1">
    <source>
        <dbReference type="ARBA" id="ARBA00009861"/>
    </source>
</evidence>
<evidence type="ECO:0000313" key="5">
    <source>
        <dbReference type="Proteomes" id="UP000813462"/>
    </source>
</evidence>
<organism evidence="4 5">
    <name type="scientific">Ziziphus jujuba var. spinosa</name>
    <dbReference type="NCBI Taxonomy" id="714518"/>
    <lineage>
        <taxon>Eukaryota</taxon>
        <taxon>Viridiplantae</taxon>
        <taxon>Streptophyta</taxon>
        <taxon>Embryophyta</taxon>
        <taxon>Tracheophyta</taxon>
        <taxon>Spermatophyta</taxon>
        <taxon>Magnoliopsida</taxon>
        <taxon>eudicotyledons</taxon>
        <taxon>Gunneridae</taxon>
        <taxon>Pentapetalae</taxon>
        <taxon>rosids</taxon>
        <taxon>fabids</taxon>
        <taxon>Rosales</taxon>
        <taxon>Rhamnaceae</taxon>
        <taxon>Paliureae</taxon>
        <taxon>Ziziphus</taxon>
    </lineage>
</organism>
<dbReference type="PANTHER" id="PTHR31623:SF122">
    <property type="entry name" value="HXXXD-TYPE ACYL-TRANSFERASE FAMILY PROTEIN"/>
    <property type="match status" value="1"/>
</dbReference>
<evidence type="ECO:0008006" key="6">
    <source>
        <dbReference type="Google" id="ProtNLM"/>
    </source>
</evidence>
<dbReference type="InterPro" id="IPR023213">
    <property type="entry name" value="CAT-like_dom_sf"/>
</dbReference>
<evidence type="ECO:0000256" key="3">
    <source>
        <dbReference type="ARBA" id="ARBA00023315"/>
    </source>
</evidence>
<dbReference type="PANTHER" id="PTHR31623">
    <property type="entry name" value="F21J9.9"/>
    <property type="match status" value="1"/>
</dbReference>
<accession>A0A978UL66</accession>
<comment type="similarity">
    <text evidence="1">Belongs to the plant acyltransferase family.</text>
</comment>
<name>A0A978UL66_ZIZJJ</name>
<dbReference type="Pfam" id="PF02458">
    <property type="entry name" value="Transferase"/>
    <property type="match status" value="2"/>
</dbReference>
<evidence type="ECO:0000256" key="2">
    <source>
        <dbReference type="ARBA" id="ARBA00022679"/>
    </source>
</evidence>
<evidence type="ECO:0000313" key="4">
    <source>
        <dbReference type="EMBL" id="KAH7515568.1"/>
    </source>
</evidence>
<protein>
    <recommendedName>
        <fullName evidence="6">BAHD acyltransferase At5g47980-like</fullName>
    </recommendedName>
</protein>
<comment type="caution">
    <text evidence="4">The sequence shown here is derived from an EMBL/GenBank/DDBJ whole genome shotgun (WGS) entry which is preliminary data.</text>
</comment>
<sequence length="757" mass="83605">MEMESRKAGTGPFFLVQASFFDCGGLAIGTCLSHKLGDATTVRLILKYWSAIALGHHDHADIPCLDSASQFPPRDFSIPYSSAVLERTRTVTRRFVLDAWKIAALKAKVSSASVPKPTRVEAVSALIWRSAMAAWRSSNKGIAKKSMLTHTVNIRKLAEPPLPENSMGNLIAFWSARTDEKLESQRDMKGLVVELRKGKKKFSENEARRLGILEVISGLIKEAGETRGRDDTNSLIFTSLCNFGLYETDFGWGKPMWVTVPNPSHKNLVTMMDTRDGDGGVEFWLCLSEEDMALFERDPQLLEFASPNPSLIPNTAAKMKVEIIKTEIIKPSSPTPPHLKTFKLCLLDQLAPVAYGPLVFFYQAKNNITVQQTSQHLKKSLSDTLTRFYPLAGTIKDNSIVECNDDGAHFIQARVHGLLSTYLQKPNSELLHRLLPMEIESPKAATGPILLIQANFFDCGGFAIAIFFSHKLADASTVGIFLKGWSATALGHGDKVVPVFNAASEFPPREFSTQRPAVVLEKAKPVVKRFVFDGSKMAMLKSKAASLSVPQPTRVEAVFAVIWRSIIAAWKSNSGVSKHSVLAQSVNIRKLIDPPLEENCTGNLVGYLAAKTEKESETEVRNLVAQIRKSKKEFAENQVKRFRDKNAFEMLCEYFKEAGDMIRRDDINFLITTSLCNLGLYETDFGLGKPLWVTIPTGSSKNIVALIDTSGGGGGGIEAWVCLSEEDMAVFERDPELLGFATPNPSVLDPVKWRSAL</sequence>
<dbReference type="Gene3D" id="3.30.559.10">
    <property type="entry name" value="Chloramphenicol acetyltransferase-like domain"/>
    <property type="match status" value="4"/>
</dbReference>
<keyword evidence="3" id="KW-0012">Acyltransferase</keyword>
<proteinExistence type="inferred from homology"/>
<dbReference type="EMBL" id="JAEACU010000010">
    <property type="protein sequence ID" value="KAH7515568.1"/>
    <property type="molecule type" value="Genomic_DNA"/>
</dbReference>
<gene>
    <name evidence="4" type="ORF">FEM48_Zijuj10G0040500</name>
</gene>
<dbReference type="GO" id="GO:0016746">
    <property type="term" value="F:acyltransferase activity"/>
    <property type="evidence" value="ECO:0007669"/>
    <property type="project" value="UniProtKB-KW"/>
</dbReference>
<reference evidence="4" key="1">
    <citation type="journal article" date="2021" name="Front. Plant Sci.">
        <title>Chromosome-Scale Genome Assembly for Chinese Sour Jujube and Insights Into Its Genome Evolution and Domestication Signature.</title>
        <authorList>
            <person name="Shen L.-Y."/>
            <person name="Luo H."/>
            <person name="Wang X.-L."/>
            <person name="Wang X.-M."/>
            <person name="Qiu X.-J."/>
            <person name="Liu H."/>
            <person name="Zhou S.-S."/>
            <person name="Jia K.-H."/>
            <person name="Nie S."/>
            <person name="Bao Y.-T."/>
            <person name="Zhang R.-G."/>
            <person name="Yun Q.-Z."/>
            <person name="Chai Y.-H."/>
            <person name="Lu J.-Y."/>
            <person name="Li Y."/>
            <person name="Zhao S.-W."/>
            <person name="Mao J.-F."/>
            <person name="Jia S.-G."/>
            <person name="Mao Y.-M."/>
        </authorList>
    </citation>
    <scope>NUCLEOTIDE SEQUENCE</scope>
    <source>
        <strain evidence="4">AT0</strain>
        <tissue evidence="4">Leaf</tissue>
    </source>
</reference>
<dbReference type="AlphaFoldDB" id="A0A978UL66"/>